<organism evidence="5 6">
    <name type="scientific">Variovorax ureilyticus</name>
    <dbReference type="NCBI Taxonomy" id="1836198"/>
    <lineage>
        <taxon>Bacteria</taxon>
        <taxon>Pseudomonadati</taxon>
        <taxon>Pseudomonadota</taxon>
        <taxon>Betaproteobacteria</taxon>
        <taxon>Burkholderiales</taxon>
        <taxon>Comamonadaceae</taxon>
        <taxon>Variovorax</taxon>
    </lineage>
</organism>
<proteinExistence type="predicted"/>
<keyword evidence="2" id="KW-0408">Iron</keyword>
<comment type="caution">
    <text evidence="5">The sequence shown here is derived from an EMBL/GenBank/DDBJ whole genome shotgun (WGS) entry which is preliminary data.</text>
</comment>
<dbReference type="Proteomes" id="UP001365846">
    <property type="component" value="Unassembled WGS sequence"/>
</dbReference>
<reference evidence="5 6" key="1">
    <citation type="submission" date="2024-03" db="EMBL/GenBank/DDBJ databases">
        <title>Novel species of the genus Variovorax.</title>
        <authorList>
            <person name="Liu Q."/>
            <person name="Xin Y.-H."/>
        </authorList>
    </citation>
    <scope>NUCLEOTIDE SEQUENCE [LARGE SCALE GENOMIC DNA]</scope>
    <source>
        <strain evidence="5 6">KACC 18899</strain>
    </source>
</reference>
<evidence type="ECO:0000256" key="2">
    <source>
        <dbReference type="ARBA" id="ARBA00023004"/>
    </source>
</evidence>
<dbReference type="NCBIfam" id="NF033668">
    <property type="entry name" value="rSAM_PA0069"/>
    <property type="match status" value="1"/>
</dbReference>
<dbReference type="PROSITE" id="PS51918">
    <property type="entry name" value="RADICAL_SAM"/>
    <property type="match status" value="1"/>
</dbReference>
<evidence type="ECO:0000256" key="3">
    <source>
        <dbReference type="ARBA" id="ARBA00023014"/>
    </source>
</evidence>
<dbReference type="SMART" id="SM00729">
    <property type="entry name" value="Elp3"/>
    <property type="match status" value="1"/>
</dbReference>
<dbReference type="Pfam" id="PF04055">
    <property type="entry name" value="Radical_SAM"/>
    <property type="match status" value="1"/>
</dbReference>
<protein>
    <submittedName>
        <fullName evidence="5">PA0069 family radical SAM protein</fullName>
    </submittedName>
</protein>
<keyword evidence="1" id="KW-0479">Metal-binding</keyword>
<keyword evidence="6" id="KW-1185">Reference proteome</keyword>
<evidence type="ECO:0000313" key="6">
    <source>
        <dbReference type="Proteomes" id="UP001365846"/>
    </source>
</evidence>
<dbReference type="InterPro" id="IPR040086">
    <property type="entry name" value="MJ0683-like"/>
</dbReference>
<dbReference type="InterPro" id="IPR007197">
    <property type="entry name" value="rSAM"/>
</dbReference>
<sequence>MPDAFIPIHALKGRGAATRLAHRFERDSRSAFDDGWGTLEEGEAEADGLPPLPTEVRFEDAKSVLSHNDSPDVSFDTSLNPYRGCEHGCIYCFARPTHSYLNLSPGLDFETKLIAKRNVAELLRAELGRKSYKPSPIIIGTATDCYQPIERELRLTRSVIEVLKEARHPFGIITKSSAVEHDLDLIAPMAAEHLAAVYVTITTLDGELARKLEPRAAAPHRRLRTLRTLAEAGVPVGVSVGPQIPFVNEDMEQVLEAAWDAGARSAFYTVIRLPWEVAPLFKQWLELHYPQRAGRIMERIREMRGGKDYDADFATRMKGSGVWADLIRQRFEKATKRIGFSNDRTPLDLSAFRPPGAVGQGSLF</sequence>
<dbReference type="EMBL" id="JBBKZU010000006">
    <property type="protein sequence ID" value="MEJ8812557.1"/>
    <property type="molecule type" value="Genomic_DNA"/>
</dbReference>
<dbReference type="PANTHER" id="PTHR43432">
    <property type="entry name" value="SLR0285 PROTEIN"/>
    <property type="match status" value="1"/>
</dbReference>
<dbReference type="PANTHER" id="PTHR43432:SF3">
    <property type="entry name" value="SLR0285 PROTEIN"/>
    <property type="match status" value="1"/>
</dbReference>
<feature type="domain" description="Radical SAM core" evidence="4">
    <location>
        <begin position="71"/>
        <end position="307"/>
    </location>
</feature>
<evidence type="ECO:0000256" key="1">
    <source>
        <dbReference type="ARBA" id="ARBA00022723"/>
    </source>
</evidence>
<dbReference type="SUPFAM" id="SSF102114">
    <property type="entry name" value="Radical SAM enzymes"/>
    <property type="match status" value="1"/>
</dbReference>
<dbReference type="InterPro" id="IPR058240">
    <property type="entry name" value="rSAM_sf"/>
</dbReference>
<gene>
    <name evidence="5" type="ORF">WKW77_15840</name>
</gene>
<keyword evidence="3" id="KW-0411">Iron-sulfur</keyword>
<evidence type="ECO:0000259" key="4">
    <source>
        <dbReference type="PROSITE" id="PS51918"/>
    </source>
</evidence>
<dbReference type="SFLD" id="SFLDS00029">
    <property type="entry name" value="Radical_SAM"/>
    <property type="match status" value="1"/>
</dbReference>
<dbReference type="SFLD" id="SFLDG01084">
    <property type="entry name" value="Uncharacterised_Radical_SAM_Su"/>
    <property type="match status" value="1"/>
</dbReference>
<dbReference type="Gene3D" id="3.80.30.30">
    <property type="match status" value="1"/>
</dbReference>
<accession>A0ABU8VFW6</accession>
<evidence type="ECO:0000313" key="5">
    <source>
        <dbReference type="EMBL" id="MEJ8812557.1"/>
    </source>
</evidence>
<dbReference type="CDD" id="cd01335">
    <property type="entry name" value="Radical_SAM"/>
    <property type="match status" value="1"/>
</dbReference>
<dbReference type="RefSeq" id="WP_340357808.1">
    <property type="nucleotide sequence ID" value="NZ_JBBKZU010000006.1"/>
</dbReference>
<dbReference type="InterPro" id="IPR006638">
    <property type="entry name" value="Elp3/MiaA/NifB-like_rSAM"/>
</dbReference>
<name>A0ABU8VFW6_9BURK</name>